<feature type="domain" description="Reverse transcriptase RNase H-like" evidence="8">
    <location>
        <begin position="1"/>
        <end position="51"/>
    </location>
</feature>
<evidence type="ECO:0000256" key="1">
    <source>
        <dbReference type="ARBA" id="ARBA00022679"/>
    </source>
</evidence>
<evidence type="ECO:0008006" key="11">
    <source>
        <dbReference type="Google" id="ProtNLM"/>
    </source>
</evidence>
<keyword evidence="2" id="KW-0548">Nucleotidyltransferase</keyword>
<dbReference type="GO" id="GO:0003676">
    <property type="term" value="F:nucleic acid binding"/>
    <property type="evidence" value="ECO:0007669"/>
    <property type="project" value="InterPro"/>
</dbReference>
<dbReference type="CDD" id="cd09279">
    <property type="entry name" value="RNase_HI_like"/>
    <property type="match status" value="1"/>
</dbReference>
<dbReference type="Pfam" id="PF13456">
    <property type="entry name" value="RVT_3"/>
    <property type="match status" value="1"/>
</dbReference>
<evidence type="ECO:0000259" key="8">
    <source>
        <dbReference type="Pfam" id="PF17917"/>
    </source>
</evidence>
<comment type="caution">
    <text evidence="9">The sequence shown here is derived from an EMBL/GenBank/DDBJ whole genome shotgun (WGS) entry which is preliminary data.</text>
</comment>
<dbReference type="InterPro" id="IPR036397">
    <property type="entry name" value="RNaseH_sf"/>
</dbReference>
<keyword evidence="4" id="KW-0255">Endonuclease</keyword>
<dbReference type="InterPro" id="IPR041373">
    <property type="entry name" value="RT_RNaseH"/>
</dbReference>
<dbReference type="Gene3D" id="3.30.420.10">
    <property type="entry name" value="Ribonuclease H-like superfamily/Ribonuclease H"/>
    <property type="match status" value="1"/>
</dbReference>
<evidence type="ECO:0000256" key="6">
    <source>
        <dbReference type="ARBA" id="ARBA00022918"/>
    </source>
</evidence>
<protein>
    <recommendedName>
        <fullName evidence="11">RNase H type-1 domain-containing protein</fullName>
    </recommendedName>
</protein>
<dbReference type="PANTHER" id="PTHR48475:SF2">
    <property type="entry name" value="RIBONUCLEASE H"/>
    <property type="match status" value="1"/>
</dbReference>
<keyword evidence="6" id="KW-0695">RNA-directed DNA polymerase</keyword>
<dbReference type="EMBL" id="JAJFAZ020000001">
    <property type="protein sequence ID" value="KAI5352420.1"/>
    <property type="molecule type" value="Genomic_DNA"/>
</dbReference>
<dbReference type="PANTHER" id="PTHR48475">
    <property type="entry name" value="RIBONUCLEASE H"/>
    <property type="match status" value="1"/>
</dbReference>
<evidence type="ECO:0000256" key="3">
    <source>
        <dbReference type="ARBA" id="ARBA00022722"/>
    </source>
</evidence>
<accession>A0AAD4ZQJ6</accession>
<proteinExistence type="predicted"/>
<keyword evidence="3" id="KW-0540">Nuclease</keyword>
<keyword evidence="5" id="KW-0378">Hydrolase</keyword>
<dbReference type="GO" id="GO:0003964">
    <property type="term" value="F:RNA-directed DNA polymerase activity"/>
    <property type="evidence" value="ECO:0007669"/>
    <property type="project" value="UniProtKB-KW"/>
</dbReference>
<reference evidence="9 10" key="1">
    <citation type="journal article" date="2022" name="G3 (Bethesda)">
        <title>Whole-genome sequence and methylome profiling of the almond [Prunus dulcis (Mill.) D.A. Webb] cultivar 'Nonpareil'.</title>
        <authorList>
            <person name="D'Amico-Willman K.M."/>
            <person name="Ouma W.Z."/>
            <person name="Meulia T."/>
            <person name="Sideli G.M."/>
            <person name="Gradziel T.M."/>
            <person name="Fresnedo-Ramirez J."/>
        </authorList>
    </citation>
    <scope>NUCLEOTIDE SEQUENCE [LARGE SCALE GENOMIC DNA]</scope>
    <source>
        <strain evidence="9">Clone GOH B32 T37-40</strain>
    </source>
</reference>
<evidence type="ECO:0000256" key="5">
    <source>
        <dbReference type="ARBA" id="ARBA00022801"/>
    </source>
</evidence>
<dbReference type="SUPFAM" id="SSF53098">
    <property type="entry name" value="Ribonuclease H-like"/>
    <property type="match status" value="1"/>
</dbReference>
<evidence type="ECO:0000256" key="4">
    <source>
        <dbReference type="ARBA" id="ARBA00022759"/>
    </source>
</evidence>
<dbReference type="InterPro" id="IPR012337">
    <property type="entry name" value="RNaseH-like_sf"/>
</dbReference>
<keyword evidence="10" id="KW-1185">Reference proteome</keyword>
<evidence type="ECO:0000313" key="9">
    <source>
        <dbReference type="EMBL" id="KAI5352420.1"/>
    </source>
</evidence>
<organism evidence="9 10">
    <name type="scientific">Prunus dulcis</name>
    <name type="common">Almond</name>
    <name type="synonym">Amygdalus dulcis</name>
    <dbReference type="NCBI Taxonomy" id="3755"/>
    <lineage>
        <taxon>Eukaryota</taxon>
        <taxon>Viridiplantae</taxon>
        <taxon>Streptophyta</taxon>
        <taxon>Embryophyta</taxon>
        <taxon>Tracheophyta</taxon>
        <taxon>Spermatophyta</taxon>
        <taxon>Magnoliopsida</taxon>
        <taxon>eudicotyledons</taxon>
        <taxon>Gunneridae</taxon>
        <taxon>Pentapetalae</taxon>
        <taxon>rosids</taxon>
        <taxon>fabids</taxon>
        <taxon>Rosales</taxon>
        <taxon>Rosaceae</taxon>
        <taxon>Amygdaloideae</taxon>
        <taxon>Amygdaleae</taxon>
        <taxon>Prunus</taxon>
    </lineage>
</organism>
<dbReference type="Pfam" id="PF17917">
    <property type="entry name" value="RT_RNaseH"/>
    <property type="match status" value="1"/>
</dbReference>
<evidence type="ECO:0000259" key="7">
    <source>
        <dbReference type="Pfam" id="PF13456"/>
    </source>
</evidence>
<evidence type="ECO:0000256" key="2">
    <source>
        <dbReference type="ARBA" id="ARBA00022695"/>
    </source>
</evidence>
<keyword evidence="1" id="KW-0808">Transferase</keyword>
<dbReference type="InterPro" id="IPR002156">
    <property type="entry name" value="RNaseH_domain"/>
</dbReference>
<dbReference type="GO" id="GO:0004523">
    <property type="term" value="F:RNA-DNA hybrid ribonuclease activity"/>
    <property type="evidence" value="ECO:0007669"/>
    <property type="project" value="InterPro"/>
</dbReference>
<sequence>MLALVVSARKLRPYYQAHRVIVMTDFPLRSILHSPDASQRLMNWAIKLSQYNLLYRPKTTIKAQDGASNQKGARVGVVITTPDGTLLEQAITLGFPASNNEAEYEALLASLSLAKELATKKLAIYSYSQLITNQASSEYMAKHPRMILYLDKFQELLKAFPTFTIQQVPRIDEDPSWQDPIVDYLMNGNLPTDKFEARKVQQKAARHYMHVNKLIRISYSGLHLTCIKYPLTLEVLYKIHEGKSGNHF</sequence>
<dbReference type="AlphaFoldDB" id="A0AAD4ZQJ6"/>
<name>A0AAD4ZQJ6_PRUDU</name>
<evidence type="ECO:0000313" key="10">
    <source>
        <dbReference type="Proteomes" id="UP001054821"/>
    </source>
</evidence>
<gene>
    <name evidence="9" type="ORF">L3X38_005311</name>
</gene>
<feature type="domain" description="RNase H type-1" evidence="7">
    <location>
        <begin position="65"/>
        <end position="170"/>
    </location>
</feature>
<dbReference type="Proteomes" id="UP001054821">
    <property type="component" value="Chromosome 1"/>
</dbReference>